<sequence>MSYGISFLRREPGQTWHDAYEALEEKAPETVDYAVWSTVAVAVRDVLGVVSEDLLNCEVTQLSSGLMVTCYLGRWSVTLPCPPTDEITTPLREVAEIVERATGLTAYDPRLGATLSAPADFARSIAAFDAVAVQPGA</sequence>
<dbReference type="RefSeq" id="WP_161479545.1">
    <property type="nucleotide sequence ID" value="NZ_WXEW01000003.1"/>
</dbReference>
<organism evidence="1 2">
    <name type="scientific">Herbidospora solisilvae</name>
    <dbReference type="NCBI Taxonomy" id="2696284"/>
    <lineage>
        <taxon>Bacteria</taxon>
        <taxon>Bacillati</taxon>
        <taxon>Actinomycetota</taxon>
        <taxon>Actinomycetes</taxon>
        <taxon>Streptosporangiales</taxon>
        <taxon>Streptosporangiaceae</taxon>
        <taxon>Herbidospora</taxon>
    </lineage>
</organism>
<keyword evidence="2" id="KW-1185">Reference proteome</keyword>
<comment type="caution">
    <text evidence="1">The sequence shown here is derived from an EMBL/GenBank/DDBJ whole genome shotgun (WGS) entry which is preliminary data.</text>
</comment>
<proteinExistence type="predicted"/>
<gene>
    <name evidence="1" type="ORF">GT755_10575</name>
</gene>
<reference evidence="1 2" key="1">
    <citation type="submission" date="2020-01" db="EMBL/GenBank/DDBJ databases">
        <title>Herbidospora sp. NEAU-GS84 nov., a novel actinomycete isolated from soil.</title>
        <authorList>
            <person name="Han L."/>
        </authorList>
    </citation>
    <scope>NUCLEOTIDE SEQUENCE [LARGE SCALE GENOMIC DNA]</scope>
    <source>
        <strain evidence="1 2">NEAU-GS84</strain>
    </source>
</reference>
<protein>
    <submittedName>
        <fullName evidence="1">Uncharacterized protein</fullName>
    </submittedName>
</protein>
<dbReference type="Proteomes" id="UP000479526">
    <property type="component" value="Unassembled WGS sequence"/>
</dbReference>
<evidence type="ECO:0000313" key="1">
    <source>
        <dbReference type="EMBL" id="NAS22127.1"/>
    </source>
</evidence>
<accession>A0A7C9J1U1</accession>
<evidence type="ECO:0000313" key="2">
    <source>
        <dbReference type="Proteomes" id="UP000479526"/>
    </source>
</evidence>
<dbReference type="AlphaFoldDB" id="A0A7C9J1U1"/>
<name>A0A7C9J1U1_9ACTN</name>
<dbReference type="EMBL" id="WXEW01000003">
    <property type="protein sequence ID" value="NAS22127.1"/>
    <property type="molecule type" value="Genomic_DNA"/>
</dbReference>